<sequence length="86" mass="9907">MYAITLNKSRDFVSFGLTEIRNIRTILFSSVSRFYMINILHAQLTYHHLEDLLVFFLVTSKPELPPVCSRVGSGFVPYWISLIGPK</sequence>
<protein>
    <submittedName>
        <fullName evidence="1">Uncharacterized protein</fullName>
    </submittedName>
</protein>
<dbReference type="Proteomes" id="UP001056120">
    <property type="component" value="Linkage Group LG10"/>
</dbReference>
<evidence type="ECO:0000313" key="1">
    <source>
        <dbReference type="EMBL" id="KAI3801147.1"/>
    </source>
</evidence>
<accession>A0ACB9I251</accession>
<gene>
    <name evidence="1" type="ORF">L1987_29250</name>
</gene>
<reference evidence="2" key="1">
    <citation type="journal article" date="2022" name="Mol. Ecol. Resour.">
        <title>The genomes of chicory, endive, great burdock and yacon provide insights into Asteraceae palaeo-polyploidization history and plant inulin production.</title>
        <authorList>
            <person name="Fan W."/>
            <person name="Wang S."/>
            <person name="Wang H."/>
            <person name="Wang A."/>
            <person name="Jiang F."/>
            <person name="Liu H."/>
            <person name="Zhao H."/>
            <person name="Xu D."/>
            <person name="Zhang Y."/>
        </authorList>
    </citation>
    <scope>NUCLEOTIDE SEQUENCE [LARGE SCALE GENOMIC DNA]</scope>
    <source>
        <strain evidence="2">cv. Yunnan</strain>
    </source>
</reference>
<evidence type="ECO:0000313" key="2">
    <source>
        <dbReference type="Proteomes" id="UP001056120"/>
    </source>
</evidence>
<keyword evidence="2" id="KW-1185">Reference proteome</keyword>
<organism evidence="1 2">
    <name type="scientific">Smallanthus sonchifolius</name>
    <dbReference type="NCBI Taxonomy" id="185202"/>
    <lineage>
        <taxon>Eukaryota</taxon>
        <taxon>Viridiplantae</taxon>
        <taxon>Streptophyta</taxon>
        <taxon>Embryophyta</taxon>
        <taxon>Tracheophyta</taxon>
        <taxon>Spermatophyta</taxon>
        <taxon>Magnoliopsida</taxon>
        <taxon>eudicotyledons</taxon>
        <taxon>Gunneridae</taxon>
        <taxon>Pentapetalae</taxon>
        <taxon>asterids</taxon>
        <taxon>campanulids</taxon>
        <taxon>Asterales</taxon>
        <taxon>Asteraceae</taxon>
        <taxon>Asteroideae</taxon>
        <taxon>Heliantheae alliance</taxon>
        <taxon>Millerieae</taxon>
        <taxon>Smallanthus</taxon>
    </lineage>
</organism>
<reference evidence="1 2" key="2">
    <citation type="journal article" date="2022" name="Mol. Ecol. Resour.">
        <title>The genomes of chicory, endive, great burdock and yacon provide insights into Asteraceae paleo-polyploidization history and plant inulin production.</title>
        <authorList>
            <person name="Fan W."/>
            <person name="Wang S."/>
            <person name="Wang H."/>
            <person name="Wang A."/>
            <person name="Jiang F."/>
            <person name="Liu H."/>
            <person name="Zhao H."/>
            <person name="Xu D."/>
            <person name="Zhang Y."/>
        </authorList>
    </citation>
    <scope>NUCLEOTIDE SEQUENCE [LARGE SCALE GENOMIC DNA]</scope>
    <source>
        <strain evidence="2">cv. Yunnan</strain>
        <tissue evidence="1">Leaves</tissue>
    </source>
</reference>
<proteinExistence type="predicted"/>
<dbReference type="EMBL" id="CM042027">
    <property type="protein sequence ID" value="KAI3801147.1"/>
    <property type="molecule type" value="Genomic_DNA"/>
</dbReference>
<comment type="caution">
    <text evidence="1">The sequence shown here is derived from an EMBL/GenBank/DDBJ whole genome shotgun (WGS) entry which is preliminary data.</text>
</comment>
<name>A0ACB9I251_9ASTR</name>